<reference evidence="3" key="1">
    <citation type="submission" date="2016-05" db="EMBL/GenBank/DDBJ databases">
        <authorList>
            <person name="Naeem Raeece"/>
        </authorList>
    </citation>
    <scope>NUCLEOTIDE SEQUENCE [LARGE SCALE GENOMIC DNA]</scope>
</reference>
<feature type="region of interest" description="Disordered" evidence="1">
    <location>
        <begin position="306"/>
        <end position="325"/>
    </location>
</feature>
<gene>
    <name evidence="2" type="ORF">POVWA1_075940</name>
</gene>
<dbReference type="AlphaFoldDB" id="A0A1A9AIH7"/>
<evidence type="ECO:0000313" key="2">
    <source>
        <dbReference type="EMBL" id="SBT56408.1"/>
    </source>
</evidence>
<dbReference type="Pfam" id="PF05795">
    <property type="entry name" value="Plasmodium_Vir"/>
    <property type="match status" value="1"/>
</dbReference>
<sequence>MSPQAKSTDFLGFFRNTTKELFSDKIYEAMNSDSQDLFKYNHECNKINVRNHKDKMIKVCEKFLRYLEKSTLWNEMNSGYDVSILLNYWIYERLAGYFDYYTKIETYHERCKHNLDTTELEDWENRKKLYDYYVHYDYLYKMTYTFHSNCEYYKKIEEKTSLFKHFDELCVTNENKCPKFYNQCQSYNPKSVLPLLPYDSKIKANKAATKRDSAVNHSPGHGKDPRAGGNGPGLQGIENGSHIRDSISETSKIGTKVGHSVLGIAPVLLTATALYRYTPVDSWVGKIGGYDSNSVSDIDEFSSYTQEPEDMFSNNSGNYISYQPI</sequence>
<feature type="region of interest" description="Disordered" evidence="1">
    <location>
        <begin position="208"/>
        <end position="240"/>
    </location>
</feature>
<protein>
    <submittedName>
        <fullName evidence="2">PIR Superfamily Protein</fullName>
    </submittedName>
</protein>
<organism evidence="2 3">
    <name type="scientific">Plasmodium ovale wallikeri</name>
    <dbReference type="NCBI Taxonomy" id="864142"/>
    <lineage>
        <taxon>Eukaryota</taxon>
        <taxon>Sar</taxon>
        <taxon>Alveolata</taxon>
        <taxon>Apicomplexa</taxon>
        <taxon>Aconoidasida</taxon>
        <taxon>Haemosporida</taxon>
        <taxon>Plasmodiidae</taxon>
        <taxon>Plasmodium</taxon>
        <taxon>Plasmodium (Plasmodium)</taxon>
    </lineage>
</organism>
<name>A0A1A9AIH7_PLAOA</name>
<dbReference type="EMBL" id="FLRD01001086">
    <property type="protein sequence ID" value="SBT56408.1"/>
    <property type="molecule type" value="Genomic_DNA"/>
</dbReference>
<evidence type="ECO:0000313" key="3">
    <source>
        <dbReference type="Proteomes" id="UP000078555"/>
    </source>
</evidence>
<keyword evidence="3" id="KW-1185">Reference proteome</keyword>
<proteinExistence type="predicted"/>
<accession>A0A1A9AIH7</accession>
<dbReference type="InterPro" id="IPR008780">
    <property type="entry name" value="Plasmodium_Vir"/>
</dbReference>
<dbReference type="Proteomes" id="UP000078555">
    <property type="component" value="Unassembled WGS sequence"/>
</dbReference>
<evidence type="ECO:0000256" key="1">
    <source>
        <dbReference type="SAM" id="MobiDB-lite"/>
    </source>
</evidence>